<evidence type="ECO:0000259" key="2">
    <source>
        <dbReference type="PROSITE" id="PS51194"/>
    </source>
</evidence>
<proteinExistence type="predicted"/>
<reference evidence="3 4" key="1">
    <citation type="submission" date="2016-02" db="EMBL/GenBank/DDBJ databases">
        <title>Genome analysis of coral dinoflagellate symbionts highlights evolutionary adaptations to a symbiotic lifestyle.</title>
        <authorList>
            <person name="Aranda M."/>
            <person name="Li Y."/>
            <person name="Liew Y.J."/>
            <person name="Baumgarten S."/>
            <person name="Simakov O."/>
            <person name="Wilson M."/>
            <person name="Piel J."/>
            <person name="Ashoor H."/>
            <person name="Bougouffa S."/>
            <person name="Bajic V.B."/>
            <person name="Ryu T."/>
            <person name="Ravasi T."/>
            <person name="Bayer T."/>
            <person name="Micklem G."/>
            <person name="Kim H."/>
            <person name="Bhak J."/>
            <person name="Lajeunesse T.C."/>
            <person name="Voolstra C.R."/>
        </authorList>
    </citation>
    <scope>NUCLEOTIDE SEQUENCE [LARGE SCALE GENOMIC DNA]</scope>
    <source>
        <strain evidence="3 4">CCMP2467</strain>
    </source>
</reference>
<sequence>MQHKTRTFQRIFRTRSHEDLELDKEQAVRQLAFDFLQRPIHVHIGEMNTAKANTDVTQHVVLLDRPFDKDQKLDEMLLEHLGEDELAIVFVSTKRSVEEIARLLMRHSYGVTEIHGDKDQRERDLALRSFTNKEKRVMIATDVASRGLDIKGVKLVINYDAANTPEDYVHRIGRTGRAGEKGISYTFLVRDDPTDVKKAKAILDVMQTADQAIPEELRLLVGVKASKGGGKGGKAHKGGGKNGGKSGKGSFKGKGGGNYARSGPPPGPLAGVAPMQGGLMGGYGGSVIHCHIASAREIVDQSLSFGSLPFAGTMAVSVMAPEILSLAGYNAVDLASGSGFPAEGSFTGLDLSLLEGEVDEDVVQQSLQFTRLSGKKANLRLAHVDLGSGTDAEQRMFDLRAERELRSTERAVHVGKKSESAKQKDFAVSAQMRRDATAGIEAADQRLAEIDAELQELETLQSSFSWFQLFSQLQAQSVNYVGHLDLSNCGLHATAIELLQKVLLDLEHRGDGYAVEELVLDSNDLGDASTVALASLIRLSSRIQVLRLRNIGITDGGFSQLISAIVGNKSLCLLDLRGNGLCTLENSKVVVQGLRRFNQLVQILVE</sequence>
<feature type="compositionally biased region" description="Gly residues" evidence="1">
    <location>
        <begin position="240"/>
        <end position="258"/>
    </location>
</feature>
<dbReference type="Gene3D" id="3.80.10.10">
    <property type="entry name" value="Ribonuclease Inhibitor"/>
    <property type="match status" value="1"/>
</dbReference>
<comment type="caution">
    <text evidence="3">The sequence shown here is derived from an EMBL/GenBank/DDBJ whole genome shotgun (WGS) entry which is preliminary data.</text>
</comment>
<feature type="domain" description="Helicase C-terminal" evidence="2">
    <location>
        <begin position="72"/>
        <end position="221"/>
    </location>
</feature>
<keyword evidence="3" id="KW-0067">ATP-binding</keyword>
<dbReference type="GO" id="GO:0004386">
    <property type="term" value="F:helicase activity"/>
    <property type="evidence" value="ECO:0007669"/>
    <property type="project" value="UniProtKB-KW"/>
</dbReference>
<dbReference type="InterPro" id="IPR001650">
    <property type="entry name" value="Helicase_C-like"/>
</dbReference>
<dbReference type="SUPFAM" id="SSF52047">
    <property type="entry name" value="RNI-like"/>
    <property type="match status" value="1"/>
</dbReference>
<protein>
    <submittedName>
        <fullName evidence="3">DEAD-box ATP-dependent RNA helicase 14</fullName>
    </submittedName>
</protein>
<keyword evidence="3" id="KW-0347">Helicase</keyword>
<dbReference type="InterPro" id="IPR032675">
    <property type="entry name" value="LRR_dom_sf"/>
</dbReference>
<dbReference type="SUPFAM" id="SSF52540">
    <property type="entry name" value="P-loop containing nucleoside triphosphate hydrolases"/>
    <property type="match status" value="1"/>
</dbReference>
<name>A0A1Q9DNZ8_SYMMI</name>
<keyword evidence="3" id="KW-0378">Hydrolase</keyword>
<accession>A0A1Q9DNZ8</accession>
<dbReference type="SMART" id="SM00490">
    <property type="entry name" value="HELICc"/>
    <property type="match status" value="1"/>
</dbReference>
<feature type="region of interest" description="Disordered" evidence="1">
    <location>
        <begin position="228"/>
        <end position="271"/>
    </location>
</feature>
<evidence type="ECO:0000313" key="3">
    <source>
        <dbReference type="EMBL" id="OLP96879.1"/>
    </source>
</evidence>
<keyword evidence="3" id="KW-0547">Nucleotide-binding</keyword>
<dbReference type="Gene3D" id="3.40.50.300">
    <property type="entry name" value="P-loop containing nucleotide triphosphate hydrolases"/>
    <property type="match status" value="1"/>
</dbReference>
<keyword evidence="4" id="KW-1185">Reference proteome</keyword>
<dbReference type="AlphaFoldDB" id="A0A1Q9DNZ8"/>
<dbReference type="CDD" id="cd18787">
    <property type="entry name" value="SF2_C_DEAD"/>
    <property type="match status" value="1"/>
</dbReference>
<evidence type="ECO:0000256" key="1">
    <source>
        <dbReference type="SAM" id="MobiDB-lite"/>
    </source>
</evidence>
<dbReference type="PROSITE" id="PS51194">
    <property type="entry name" value="HELICASE_CTER"/>
    <property type="match status" value="1"/>
</dbReference>
<dbReference type="EMBL" id="LSRX01000452">
    <property type="protein sequence ID" value="OLP96879.1"/>
    <property type="molecule type" value="Genomic_DNA"/>
</dbReference>
<organism evidence="3 4">
    <name type="scientific">Symbiodinium microadriaticum</name>
    <name type="common">Dinoflagellate</name>
    <name type="synonym">Zooxanthella microadriatica</name>
    <dbReference type="NCBI Taxonomy" id="2951"/>
    <lineage>
        <taxon>Eukaryota</taxon>
        <taxon>Sar</taxon>
        <taxon>Alveolata</taxon>
        <taxon>Dinophyceae</taxon>
        <taxon>Suessiales</taxon>
        <taxon>Symbiodiniaceae</taxon>
        <taxon>Symbiodinium</taxon>
    </lineage>
</organism>
<gene>
    <name evidence="3" type="ORF">AK812_SmicGene20814</name>
</gene>
<dbReference type="Proteomes" id="UP000186817">
    <property type="component" value="Unassembled WGS sequence"/>
</dbReference>
<dbReference type="OrthoDB" id="196131at2759"/>
<evidence type="ECO:0000313" key="4">
    <source>
        <dbReference type="Proteomes" id="UP000186817"/>
    </source>
</evidence>
<dbReference type="InterPro" id="IPR027417">
    <property type="entry name" value="P-loop_NTPase"/>
</dbReference>
<dbReference type="PANTHER" id="PTHR47958">
    <property type="entry name" value="ATP-DEPENDENT RNA HELICASE DBP3"/>
    <property type="match status" value="1"/>
</dbReference>
<dbReference type="Pfam" id="PF00271">
    <property type="entry name" value="Helicase_C"/>
    <property type="match status" value="1"/>
</dbReference>